<evidence type="ECO:0000313" key="2">
    <source>
        <dbReference type="EMBL" id="PUZ63832.1"/>
    </source>
</evidence>
<name>A0A2T7E7M6_9POAL</name>
<protein>
    <submittedName>
        <fullName evidence="2">Uncharacterized protein</fullName>
    </submittedName>
</protein>
<gene>
    <name evidence="2" type="ORF">GQ55_3G098100</name>
</gene>
<evidence type="ECO:0000256" key="1">
    <source>
        <dbReference type="SAM" id="MobiDB-lite"/>
    </source>
</evidence>
<dbReference type="EMBL" id="CM009751">
    <property type="protein sequence ID" value="PUZ63832.1"/>
    <property type="molecule type" value="Genomic_DNA"/>
</dbReference>
<reference evidence="2 3" key="1">
    <citation type="submission" date="2018-04" db="EMBL/GenBank/DDBJ databases">
        <title>WGS assembly of Panicum hallii var. hallii HAL2.</title>
        <authorList>
            <person name="Lovell J."/>
            <person name="Jenkins J."/>
            <person name="Lowry D."/>
            <person name="Mamidi S."/>
            <person name="Sreedasyam A."/>
            <person name="Weng X."/>
            <person name="Barry K."/>
            <person name="Bonette J."/>
            <person name="Campitelli B."/>
            <person name="Daum C."/>
            <person name="Gordon S."/>
            <person name="Gould B."/>
            <person name="Lipzen A."/>
            <person name="MacQueen A."/>
            <person name="Palacio-Mejia J."/>
            <person name="Plott C."/>
            <person name="Shakirov E."/>
            <person name="Shu S."/>
            <person name="Yoshinaga Y."/>
            <person name="Zane M."/>
            <person name="Rokhsar D."/>
            <person name="Grimwood J."/>
            <person name="Schmutz J."/>
            <person name="Juenger T."/>
        </authorList>
    </citation>
    <scope>NUCLEOTIDE SEQUENCE [LARGE SCALE GENOMIC DNA]</scope>
    <source>
        <strain evidence="3">cv. HAL2</strain>
    </source>
</reference>
<dbReference type="Proteomes" id="UP000244336">
    <property type="component" value="Chromosome 3"/>
</dbReference>
<organism evidence="2 3">
    <name type="scientific">Panicum hallii var. hallii</name>
    <dbReference type="NCBI Taxonomy" id="1504633"/>
    <lineage>
        <taxon>Eukaryota</taxon>
        <taxon>Viridiplantae</taxon>
        <taxon>Streptophyta</taxon>
        <taxon>Embryophyta</taxon>
        <taxon>Tracheophyta</taxon>
        <taxon>Spermatophyta</taxon>
        <taxon>Magnoliopsida</taxon>
        <taxon>Liliopsida</taxon>
        <taxon>Poales</taxon>
        <taxon>Poaceae</taxon>
        <taxon>PACMAD clade</taxon>
        <taxon>Panicoideae</taxon>
        <taxon>Panicodae</taxon>
        <taxon>Paniceae</taxon>
        <taxon>Panicinae</taxon>
        <taxon>Panicum</taxon>
        <taxon>Panicum sect. Panicum</taxon>
    </lineage>
</organism>
<accession>A0A2T7E7M6</accession>
<proteinExistence type="predicted"/>
<sequence>MAAAMERQIQRETQASSSTRLPSFHAMCEPLTISDSPCVYLCDGSMPYLTQ</sequence>
<evidence type="ECO:0000313" key="3">
    <source>
        <dbReference type="Proteomes" id="UP000244336"/>
    </source>
</evidence>
<dbReference type="AlphaFoldDB" id="A0A2T7E7M6"/>
<dbReference type="Gramene" id="PUZ63832">
    <property type="protein sequence ID" value="PUZ63832"/>
    <property type="gene ID" value="GQ55_3G098100"/>
</dbReference>
<feature type="compositionally biased region" description="Polar residues" evidence="1">
    <location>
        <begin position="11"/>
        <end position="20"/>
    </location>
</feature>
<feature type="region of interest" description="Disordered" evidence="1">
    <location>
        <begin position="1"/>
        <end position="20"/>
    </location>
</feature>
<keyword evidence="3" id="KW-1185">Reference proteome</keyword>